<reference evidence="7 8" key="1">
    <citation type="journal article" date="2006" name="Science">
        <title>The genome of black cottonwood, Populus trichocarpa (Torr. &amp; Gray).</title>
        <authorList>
            <person name="Tuskan G.A."/>
            <person name="Difazio S."/>
            <person name="Jansson S."/>
            <person name="Bohlmann J."/>
            <person name="Grigoriev I."/>
            <person name="Hellsten U."/>
            <person name="Putnam N."/>
            <person name="Ralph S."/>
            <person name="Rombauts S."/>
            <person name="Salamov A."/>
            <person name="Schein J."/>
            <person name="Sterck L."/>
            <person name="Aerts A."/>
            <person name="Bhalerao R.R."/>
            <person name="Bhalerao R.P."/>
            <person name="Blaudez D."/>
            <person name="Boerjan W."/>
            <person name="Brun A."/>
            <person name="Brunner A."/>
            <person name="Busov V."/>
            <person name="Campbell M."/>
            <person name="Carlson J."/>
            <person name="Chalot M."/>
            <person name="Chapman J."/>
            <person name="Chen G.L."/>
            <person name="Cooper D."/>
            <person name="Coutinho P.M."/>
            <person name="Couturier J."/>
            <person name="Covert S."/>
            <person name="Cronk Q."/>
            <person name="Cunningham R."/>
            <person name="Davis J."/>
            <person name="Degroeve S."/>
            <person name="Dejardin A."/>
            <person name="Depamphilis C."/>
            <person name="Detter J."/>
            <person name="Dirks B."/>
            <person name="Dubchak I."/>
            <person name="Duplessis S."/>
            <person name="Ehlting J."/>
            <person name="Ellis B."/>
            <person name="Gendler K."/>
            <person name="Goodstein D."/>
            <person name="Gribskov M."/>
            <person name="Grimwood J."/>
            <person name="Groover A."/>
            <person name="Gunter L."/>
            <person name="Hamberger B."/>
            <person name="Heinze B."/>
            <person name="Helariutta Y."/>
            <person name="Henrissat B."/>
            <person name="Holligan D."/>
            <person name="Holt R."/>
            <person name="Huang W."/>
            <person name="Islam-Faridi N."/>
            <person name="Jones S."/>
            <person name="Jones-Rhoades M."/>
            <person name="Jorgensen R."/>
            <person name="Joshi C."/>
            <person name="Kangasjarvi J."/>
            <person name="Karlsson J."/>
            <person name="Kelleher C."/>
            <person name="Kirkpatrick R."/>
            <person name="Kirst M."/>
            <person name="Kohler A."/>
            <person name="Kalluri U."/>
            <person name="Larimer F."/>
            <person name="Leebens-Mack J."/>
            <person name="Leple J.C."/>
            <person name="Locascio P."/>
            <person name="Lou Y."/>
            <person name="Lucas S."/>
            <person name="Martin F."/>
            <person name="Montanini B."/>
            <person name="Napoli C."/>
            <person name="Nelson D.R."/>
            <person name="Nelson C."/>
            <person name="Nieminen K."/>
            <person name="Nilsson O."/>
            <person name="Pereda V."/>
            <person name="Peter G."/>
            <person name="Philippe R."/>
            <person name="Pilate G."/>
            <person name="Poliakov A."/>
            <person name="Razumovskaya J."/>
            <person name="Richardson P."/>
            <person name="Rinaldi C."/>
            <person name="Ritland K."/>
            <person name="Rouze P."/>
            <person name="Ryaboy D."/>
            <person name="Schmutz J."/>
            <person name="Schrader J."/>
            <person name="Segerman B."/>
            <person name="Shin H."/>
            <person name="Siddiqui A."/>
            <person name="Sterky F."/>
            <person name="Terry A."/>
            <person name="Tsai C.J."/>
            <person name="Uberbacher E."/>
            <person name="Unneberg P."/>
            <person name="Vahala J."/>
            <person name="Wall K."/>
            <person name="Wessler S."/>
            <person name="Yang G."/>
            <person name="Yin T."/>
            <person name="Douglas C."/>
            <person name="Marra M."/>
            <person name="Sandberg G."/>
            <person name="Van de Peer Y."/>
            <person name="Rokhsar D."/>
        </authorList>
    </citation>
    <scope>NUCLEOTIDE SEQUENCE [LARGE SCALE GENOMIC DNA]</scope>
    <source>
        <strain evidence="8">cv. Nisqually</strain>
    </source>
</reference>
<evidence type="ECO:0000313" key="7">
    <source>
        <dbReference type="EMBL" id="PNT07620.1"/>
    </source>
</evidence>
<dbReference type="InParanoid" id="A0A2K1Y3L9"/>
<evidence type="ECO:0000256" key="4">
    <source>
        <dbReference type="ARBA" id="ARBA00022801"/>
    </source>
</evidence>
<dbReference type="PANTHER" id="PTHR31451:SF53">
    <property type="entry name" value="MANNAN ENDO-1,4-BETA-MANNOSIDASE"/>
    <property type="match status" value="1"/>
</dbReference>
<feature type="domain" description="Glycoside hydrolase family 5" evidence="6">
    <location>
        <begin position="1"/>
        <end position="171"/>
    </location>
</feature>
<dbReference type="InterPro" id="IPR045053">
    <property type="entry name" value="MAN-like"/>
</dbReference>
<dbReference type="STRING" id="3694.A0A2K1Y3L9"/>
<dbReference type="Pfam" id="PF26410">
    <property type="entry name" value="GH5_mannosidase"/>
    <property type="match status" value="1"/>
</dbReference>
<dbReference type="GO" id="GO:0016985">
    <property type="term" value="F:mannan endo-1,4-beta-mannosidase activity"/>
    <property type="evidence" value="ECO:0007669"/>
    <property type="project" value="UniProtKB-EC"/>
</dbReference>
<name>A0A2K1Y3L9_POPTR</name>
<dbReference type="Gene3D" id="3.20.20.80">
    <property type="entry name" value="Glycosidases"/>
    <property type="match status" value="1"/>
</dbReference>
<comment type="catalytic activity">
    <reaction evidence="1">
        <text>Random hydrolysis of (1-&gt;4)-beta-D-mannosidic linkages in mannans, galactomannans and glucomannans.</text>
        <dbReference type="EC" id="3.2.1.78"/>
    </reaction>
</comment>
<dbReference type="Proteomes" id="UP000006729">
    <property type="component" value="Chromosome 13"/>
</dbReference>
<dbReference type="EC" id="3.2.1.78" evidence="3"/>
<evidence type="ECO:0000256" key="5">
    <source>
        <dbReference type="ARBA" id="ARBA00023295"/>
    </source>
</evidence>
<evidence type="ECO:0000256" key="3">
    <source>
        <dbReference type="ARBA" id="ARBA00012706"/>
    </source>
</evidence>
<dbReference type="InterPro" id="IPR001547">
    <property type="entry name" value="Glyco_hydro_5"/>
</dbReference>
<dbReference type="AlphaFoldDB" id="A0A2K1Y3L9"/>
<keyword evidence="5" id="KW-0326">Glycosidase</keyword>
<comment type="similarity">
    <text evidence="2">Belongs to the glycosyl hydrolase 5 (cellulase A) family.</text>
</comment>
<dbReference type="PANTHER" id="PTHR31451">
    <property type="match status" value="1"/>
</dbReference>
<keyword evidence="4" id="KW-0378">Hydrolase</keyword>
<keyword evidence="8" id="KW-1185">Reference proteome</keyword>
<protein>
    <recommendedName>
        <fullName evidence="3">mannan endo-1,4-beta-mannosidase</fullName>
        <ecNumber evidence="3">3.2.1.78</ecNumber>
    </recommendedName>
</protein>
<evidence type="ECO:0000259" key="6">
    <source>
        <dbReference type="Pfam" id="PF26410"/>
    </source>
</evidence>
<dbReference type="EMBL" id="CM009302">
    <property type="protein sequence ID" value="PNT07620.1"/>
    <property type="molecule type" value="Genomic_DNA"/>
</dbReference>
<dbReference type="SUPFAM" id="SSF51445">
    <property type="entry name" value="(Trans)glycosidases"/>
    <property type="match status" value="1"/>
</dbReference>
<evidence type="ECO:0000313" key="8">
    <source>
        <dbReference type="Proteomes" id="UP000006729"/>
    </source>
</evidence>
<evidence type="ECO:0000256" key="2">
    <source>
        <dbReference type="ARBA" id="ARBA00005641"/>
    </source>
</evidence>
<accession>A0A2K1Y3L9</accession>
<organism evidence="7 8">
    <name type="scientific">Populus trichocarpa</name>
    <name type="common">Western balsam poplar</name>
    <name type="synonym">Populus balsamifera subsp. trichocarpa</name>
    <dbReference type="NCBI Taxonomy" id="3694"/>
    <lineage>
        <taxon>Eukaryota</taxon>
        <taxon>Viridiplantae</taxon>
        <taxon>Streptophyta</taxon>
        <taxon>Embryophyta</taxon>
        <taxon>Tracheophyta</taxon>
        <taxon>Spermatophyta</taxon>
        <taxon>Magnoliopsida</taxon>
        <taxon>eudicotyledons</taxon>
        <taxon>Gunneridae</taxon>
        <taxon>Pentapetalae</taxon>
        <taxon>rosids</taxon>
        <taxon>fabids</taxon>
        <taxon>Malpighiales</taxon>
        <taxon>Salicaceae</taxon>
        <taxon>Saliceae</taxon>
        <taxon>Populus</taxon>
    </lineage>
</organism>
<dbReference type="InterPro" id="IPR017853">
    <property type="entry name" value="GH"/>
</dbReference>
<proteinExistence type="inferred from homology"/>
<sequence>MILGLDFVISKAKKYGIPLILTLRNNYHDFGGRQPQYMNWAKAAGVPINNDDDFYTNAVVKGYYKYRFKGVLIGISTITRVSYRDKPTIIEWELMNEPRCQVDYSRKTVNMTPYVKSIDNKHLLSIGMEGLYGHSIPDRKQNIPGYQVSTDFISNHLVREIDFATIHAYPGICLWFFLNLGKDPGYSTSVRDSFLNIVYTSIYNFARNGRTFGGGLVWQILAECLESYYDGYEIVLSQNPPTSNVIAQQSNKMTTVG</sequence>
<gene>
    <name evidence="7" type="ORF">POPTR_013G098400</name>
</gene>
<evidence type="ECO:0000256" key="1">
    <source>
        <dbReference type="ARBA" id="ARBA00001678"/>
    </source>
</evidence>